<gene>
    <name evidence="1" type="ORF">A5742_12570</name>
</gene>
<accession>A0ABD6QDX8</accession>
<sequence length="107" mass="12151">MTEAIEAWSRYPEQIEAGIPHYPGRHIREWHQGQMSSRELLVLLKGLPADSWFKTSVHADLALMRSQADRDALEAARAQTDGMLTGEIRSEVPLEVTVAEKRRPTKE</sequence>
<dbReference type="Proteomes" id="UP000187001">
    <property type="component" value="Unassembled WGS sequence"/>
</dbReference>
<evidence type="ECO:0000313" key="2">
    <source>
        <dbReference type="Proteomes" id="UP000187001"/>
    </source>
</evidence>
<name>A0ABD6QDX8_MYCFO</name>
<organism evidence="1 2">
    <name type="scientific">Mycolicibacterium fortuitum</name>
    <name type="common">Mycobacterium fortuitum</name>
    <dbReference type="NCBI Taxonomy" id="1766"/>
    <lineage>
        <taxon>Bacteria</taxon>
        <taxon>Bacillati</taxon>
        <taxon>Actinomycetota</taxon>
        <taxon>Actinomycetes</taxon>
        <taxon>Mycobacteriales</taxon>
        <taxon>Mycobacteriaceae</taxon>
        <taxon>Mycolicibacterium</taxon>
    </lineage>
</organism>
<dbReference type="RefSeq" id="WP_076207681.1">
    <property type="nucleotide sequence ID" value="NZ_MBER01000160.1"/>
</dbReference>
<reference evidence="1 2" key="1">
    <citation type="submission" date="2016-07" db="EMBL/GenBank/DDBJ databases">
        <authorList>
            <person name="Sutton G."/>
            <person name="Brinkac L."/>
            <person name="Sanka R."/>
            <person name="Adams M."/>
            <person name="Lau E."/>
            <person name="Kumar A."/>
            <person name="Macaden R."/>
        </authorList>
    </citation>
    <scope>NUCLEOTIDE SEQUENCE [LARGE SCALE GENOMIC DNA]</scope>
    <source>
        <strain evidence="1 2">GA-0871</strain>
    </source>
</reference>
<evidence type="ECO:0000313" key="1">
    <source>
        <dbReference type="EMBL" id="OMC35497.1"/>
    </source>
</evidence>
<dbReference type="AlphaFoldDB" id="A0ABD6QDX8"/>
<comment type="caution">
    <text evidence="1">The sequence shown here is derived from an EMBL/GenBank/DDBJ whole genome shotgun (WGS) entry which is preliminary data.</text>
</comment>
<dbReference type="EMBL" id="MBER01000160">
    <property type="protein sequence ID" value="OMC35497.1"/>
    <property type="molecule type" value="Genomic_DNA"/>
</dbReference>
<protein>
    <submittedName>
        <fullName evidence="1">Uncharacterized protein</fullName>
    </submittedName>
</protein>
<proteinExistence type="predicted"/>